<accession>W0F365</accession>
<keyword evidence="2" id="KW-1185">Reference proteome</keyword>
<gene>
    <name evidence="1" type="ORF">NIASO_12465</name>
</gene>
<sequence>MRPAIIYGGAHNDVRGALLFNNSFDAGPVKRIYTIAHNDETFVRGWIGHEIEHRWFTVLSGSFRITVLPVTDWHQPDLNPSQALSFDLDAVQLDVLHIPPGHLFSLQATAVDARILVMADRAMGAESDEHRFPVG</sequence>
<dbReference type="AlphaFoldDB" id="W0F365"/>
<dbReference type="InterPro" id="IPR011051">
    <property type="entry name" value="RmlC_Cupin_sf"/>
</dbReference>
<dbReference type="OrthoDB" id="826649at2"/>
<organism evidence="1 2">
    <name type="scientific">Niabella soli DSM 19437</name>
    <dbReference type="NCBI Taxonomy" id="929713"/>
    <lineage>
        <taxon>Bacteria</taxon>
        <taxon>Pseudomonadati</taxon>
        <taxon>Bacteroidota</taxon>
        <taxon>Chitinophagia</taxon>
        <taxon>Chitinophagales</taxon>
        <taxon>Chitinophagaceae</taxon>
        <taxon>Niabella</taxon>
    </lineage>
</organism>
<dbReference type="HOGENOM" id="CLU_1793417_0_0_10"/>
<evidence type="ECO:0000313" key="1">
    <source>
        <dbReference type="EMBL" id="AHF15746.1"/>
    </source>
</evidence>
<proteinExistence type="predicted"/>
<dbReference type="EMBL" id="CP007035">
    <property type="protein sequence ID" value="AHF15746.1"/>
    <property type="molecule type" value="Genomic_DNA"/>
</dbReference>
<evidence type="ECO:0000313" key="2">
    <source>
        <dbReference type="Proteomes" id="UP000003586"/>
    </source>
</evidence>
<dbReference type="KEGG" id="nso:NIASO_12465"/>
<dbReference type="InterPro" id="IPR014710">
    <property type="entry name" value="RmlC-like_jellyroll"/>
</dbReference>
<dbReference type="RefSeq" id="WP_008585971.1">
    <property type="nucleotide sequence ID" value="NZ_CP007035.1"/>
</dbReference>
<reference evidence="1 2" key="1">
    <citation type="submission" date="2013-12" db="EMBL/GenBank/DDBJ databases">
        <authorList>
            <consortium name="DOE Joint Genome Institute"/>
            <person name="Eisen J."/>
            <person name="Huntemann M."/>
            <person name="Han J."/>
            <person name="Chen A."/>
            <person name="Kyrpides N."/>
            <person name="Mavromatis K."/>
            <person name="Markowitz V."/>
            <person name="Palaniappan K."/>
            <person name="Ivanova N."/>
            <person name="Schaumberg A."/>
            <person name="Pati A."/>
            <person name="Liolios K."/>
            <person name="Nordberg H.P."/>
            <person name="Cantor M.N."/>
            <person name="Hua S.X."/>
            <person name="Woyke T."/>
        </authorList>
    </citation>
    <scope>NUCLEOTIDE SEQUENCE [LARGE SCALE GENOMIC DNA]</scope>
    <source>
        <strain evidence="2">DSM 19437</strain>
    </source>
</reference>
<dbReference type="STRING" id="929713.NIASO_12465"/>
<protein>
    <submittedName>
        <fullName evidence="1">Sugar epimerase</fullName>
    </submittedName>
</protein>
<dbReference type="eggNOG" id="COG1898">
    <property type="taxonomic scope" value="Bacteria"/>
</dbReference>
<dbReference type="Proteomes" id="UP000003586">
    <property type="component" value="Chromosome"/>
</dbReference>
<dbReference type="Gene3D" id="2.60.120.10">
    <property type="entry name" value="Jelly Rolls"/>
    <property type="match status" value="1"/>
</dbReference>
<name>W0F365_9BACT</name>
<dbReference type="SUPFAM" id="SSF51182">
    <property type="entry name" value="RmlC-like cupins"/>
    <property type="match status" value="1"/>
</dbReference>